<keyword evidence="1" id="KW-0812">Transmembrane</keyword>
<feature type="transmembrane region" description="Helical" evidence="1">
    <location>
        <begin position="235"/>
        <end position="254"/>
    </location>
</feature>
<evidence type="ECO:0008006" key="4">
    <source>
        <dbReference type="Google" id="ProtNLM"/>
    </source>
</evidence>
<feature type="transmembrane region" description="Helical" evidence="1">
    <location>
        <begin position="385"/>
        <end position="402"/>
    </location>
</feature>
<evidence type="ECO:0000256" key="1">
    <source>
        <dbReference type="SAM" id="Phobius"/>
    </source>
</evidence>
<organism evidence="2 3">
    <name type="scientific">Luteibacter jiangsuensis</name>
    <dbReference type="NCBI Taxonomy" id="637577"/>
    <lineage>
        <taxon>Bacteria</taxon>
        <taxon>Pseudomonadati</taxon>
        <taxon>Pseudomonadota</taxon>
        <taxon>Gammaproteobacteria</taxon>
        <taxon>Lysobacterales</taxon>
        <taxon>Rhodanobacteraceae</taxon>
        <taxon>Luteibacter</taxon>
    </lineage>
</organism>
<dbReference type="EMBL" id="JAUSSK010000004">
    <property type="protein sequence ID" value="MDQ0010610.1"/>
    <property type="molecule type" value="Genomic_DNA"/>
</dbReference>
<name>A0ABT9T022_9GAMM</name>
<dbReference type="Proteomes" id="UP001237737">
    <property type="component" value="Unassembled WGS sequence"/>
</dbReference>
<feature type="transmembrane region" description="Helical" evidence="1">
    <location>
        <begin position="346"/>
        <end position="365"/>
    </location>
</feature>
<keyword evidence="1" id="KW-1133">Transmembrane helix</keyword>
<keyword evidence="1" id="KW-0472">Membrane</keyword>
<feature type="transmembrane region" description="Helical" evidence="1">
    <location>
        <begin position="286"/>
        <end position="306"/>
    </location>
</feature>
<feature type="transmembrane region" description="Helical" evidence="1">
    <location>
        <begin position="313"/>
        <end position="331"/>
    </location>
</feature>
<proteinExistence type="predicted"/>
<dbReference type="RefSeq" id="WP_306850717.1">
    <property type="nucleotide sequence ID" value="NZ_JAUSSK010000004.1"/>
</dbReference>
<feature type="transmembrane region" description="Helical" evidence="1">
    <location>
        <begin position="127"/>
        <end position="144"/>
    </location>
</feature>
<keyword evidence="3" id="KW-1185">Reference proteome</keyword>
<protein>
    <recommendedName>
        <fullName evidence="4">Membrane protein DUF2079</fullName>
    </recommendedName>
</protein>
<feature type="transmembrane region" description="Helical" evidence="1">
    <location>
        <begin position="103"/>
        <end position="120"/>
    </location>
</feature>
<feature type="transmembrane region" description="Helical" evidence="1">
    <location>
        <begin position="150"/>
        <end position="168"/>
    </location>
</feature>
<reference evidence="2 3" key="1">
    <citation type="submission" date="2023-07" db="EMBL/GenBank/DDBJ databases">
        <title>Sorghum-associated microbial communities from plants grown in Nebraska, USA.</title>
        <authorList>
            <person name="Schachtman D."/>
        </authorList>
    </citation>
    <scope>NUCLEOTIDE SEQUENCE [LARGE SCALE GENOMIC DNA]</scope>
    <source>
        <strain evidence="2 3">CC60</strain>
    </source>
</reference>
<evidence type="ECO:0000313" key="3">
    <source>
        <dbReference type="Proteomes" id="UP001237737"/>
    </source>
</evidence>
<comment type="caution">
    <text evidence="2">The sequence shown here is derived from an EMBL/GenBank/DDBJ whole genome shotgun (WGS) entry which is preliminary data.</text>
</comment>
<feature type="transmembrane region" description="Helical" evidence="1">
    <location>
        <begin position="197"/>
        <end position="223"/>
    </location>
</feature>
<gene>
    <name evidence="2" type="ORF">J2T07_002816</name>
</gene>
<accession>A0ABT9T022</accession>
<sequence length="674" mass="73530">MKFDFFTSPLARRKALWLAATIALAFIALASHFRPQRVGDGSEYYAMYGTIIHGHRTYMTPQGWDAYDKLVRKGRITAMVDTDTLRHTFPSLIQQSGSDFNHFWMYPGLAAVAGGWTLFVHAKAHMGFMILHAILLGCLVFVAARSFGWAGPLAVFALIAGSPLLWFIDKVHTEFFTFCCVAIASTLIFQKRNFASAAWLALASTQNISIGASAVLMLSIAVWNRRDRGFSPMQVCMIGLTLALIAIHPVYYFFRVGVIDPQLLAGGAKIGANVSTMYAWFFDPDVGLFTNWPLGLVFVLCILVAIGRKHLKLPGSFVAFLLVFIATNLYAQSSTENLNSGATIDVARYGLWYVGLFLPLLASLLVRRERGQENESKTSSASSRAGALVVTALTLCSIAYGSRQFNPSRAEHYLEPTPLSRWIQAKHPTWYTPPDQIFVDRNAGQSSASLPPSYAVAGPECRKFLVVERGNAPVQPVAKDWCGLDLKRLPDAIFHPEGNPRMGTDGSRIHTVILSEADLVRAKARFLLDHTYSMSTDSVDGAQLLGAGWNTREAWGVWSEGSTSVLTGIAPQCTSRTLTIDLEVNPFLTPKNRVIEVGASVNGTAAGTYRMSEASPATLRFQAPCTAIVGSKTLTISFQIKGAISPKTAYGVADARVLGIGLKSFRLTASDSDI</sequence>
<evidence type="ECO:0000313" key="2">
    <source>
        <dbReference type="EMBL" id="MDQ0010610.1"/>
    </source>
</evidence>